<dbReference type="EMBL" id="LASV01000831">
    <property type="protein sequence ID" value="KKA16116.1"/>
    <property type="molecule type" value="Genomic_DNA"/>
</dbReference>
<evidence type="ECO:0000256" key="6">
    <source>
        <dbReference type="ARBA" id="ARBA00023033"/>
    </source>
</evidence>
<proteinExistence type="inferred from homology"/>
<protein>
    <recommendedName>
        <fullName evidence="8">FAD-binding domain-containing protein</fullName>
    </recommendedName>
</protein>
<dbReference type="SUPFAM" id="SSF51905">
    <property type="entry name" value="FAD/NAD(P)-binding domain"/>
    <property type="match status" value="1"/>
</dbReference>
<dbReference type="PANTHER" id="PTHR13789:SF315">
    <property type="entry name" value="FAD-DEPENDENT MONOOXYGENASE MDPD"/>
    <property type="match status" value="1"/>
</dbReference>
<comment type="cofactor">
    <cofactor evidence="1">
        <name>FAD</name>
        <dbReference type="ChEBI" id="CHEBI:57692"/>
    </cofactor>
</comment>
<keyword evidence="10" id="KW-1185">Reference proteome</keyword>
<keyword evidence="4" id="KW-0274">FAD</keyword>
<dbReference type="OrthoDB" id="16820at2759"/>
<dbReference type="InterPro" id="IPR002938">
    <property type="entry name" value="FAD-bd"/>
</dbReference>
<feature type="region of interest" description="Disordered" evidence="7">
    <location>
        <begin position="1"/>
        <end position="26"/>
    </location>
</feature>
<gene>
    <name evidence="9" type="ORF">T310_10325</name>
</gene>
<dbReference type="Proteomes" id="UP000053958">
    <property type="component" value="Unassembled WGS sequence"/>
</dbReference>
<evidence type="ECO:0000256" key="7">
    <source>
        <dbReference type="SAM" id="MobiDB-lite"/>
    </source>
</evidence>
<organism evidence="9 10">
    <name type="scientific">Rasamsonia emersonii (strain ATCC 16479 / CBS 393.64 / IMI 116815)</name>
    <dbReference type="NCBI Taxonomy" id="1408163"/>
    <lineage>
        <taxon>Eukaryota</taxon>
        <taxon>Fungi</taxon>
        <taxon>Dikarya</taxon>
        <taxon>Ascomycota</taxon>
        <taxon>Pezizomycotina</taxon>
        <taxon>Eurotiomycetes</taxon>
        <taxon>Eurotiomycetidae</taxon>
        <taxon>Eurotiales</taxon>
        <taxon>Trichocomaceae</taxon>
        <taxon>Rasamsonia</taxon>
    </lineage>
</organism>
<reference evidence="9 10" key="1">
    <citation type="submission" date="2015-04" db="EMBL/GenBank/DDBJ databases">
        <authorList>
            <person name="Heijne W.H."/>
            <person name="Fedorova N.D."/>
            <person name="Nierman W.C."/>
            <person name="Vollebregt A.W."/>
            <person name="Zhao Z."/>
            <person name="Wu L."/>
            <person name="Kumar M."/>
            <person name="Stam H."/>
            <person name="van den Berg M.A."/>
            <person name="Pel H.J."/>
        </authorList>
    </citation>
    <scope>NUCLEOTIDE SEQUENCE [LARGE SCALE GENOMIC DNA]</scope>
    <source>
        <strain evidence="9 10">CBS 393.64</strain>
    </source>
</reference>
<dbReference type="AlphaFoldDB" id="A0A0F4YDS9"/>
<evidence type="ECO:0000256" key="1">
    <source>
        <dbReference type="ARBA" id="ARBA00001974"/>
    </source>
</evidence>
<comment type="similarity">
    <text evidence="2">Belongs to the paxM FAD-dependent monooxygenase family.</text>
</comment>
<dbReference type="PANTHER" id="PTHR13789">
    <property type="entry name" value="MONOOXYGENASE"/>
    <property type="match status" value="1"/>
</dbReference>
<evidence type="ECO:0000256" key="4">
    <source>
        <dbReference type="ARBA" id="ARBA00022827"/>
    </source>
</evidence>
<evidence type="ECO:0000259" key="8">
    <source>
        <dbReference type="Pfam" id="PF01494"/>
    </source>
</evidence>
<dbReference type="Gene3D" id="3.50.50.60">
    <property type="entry name" value="FAD/NAD(P)-binding domain"/>
    <property type="match status" value="1"/>
</dbReference>
<evidence type="ECO:0000313" key="9">
    <source>
        <dbReference type="EMBL" id="KKA16116.1"/>
    </source>
</evidence>
<dbReference type="PRINTS" id="PR00420">
    <property type="entry name" value="RNGMNOXGNASE"/>
</dbReference>
<keyword evidence="3" id="KW-0285">Flavoprotein</keyword>
<comment type="caution">
    <text evidence="9">The sequence shown here is derived from an EMBL/GenBank/DDBJ whole genome shotgun (WGS) entry which is preliminary data.</text>
</comment>
<dbReference type="GeneID" id="25313384"/>
<keyword evidence="5" id="KW-0560">Oxidoreductase</keyword>
<dbReference type="STRING" id="1408163.A0A0F4YDS9"/>
<sequence length="535" mass="59622">MGEYLVDGDKDEFDPDKWTSSSPNELPQRCPETHLNVLVVGGGPSGLMTALECWRRGHNVVGILERRPGPVYAGSFVDPIPMDSTGWTTDDSLRRFAGDIIVIGPSAIGTMRYWPDMCRELEADRTDSVMYYRWHTGELILGPTSLWYNDPEYLAKREGLPFAAPHQVRKKFYRMLLRQVARVGLRVEYGQRVERYFEDEAAGVGGVVTQNGTIRVAHIVVAADALRTPSELLIAGEHMPARSSGMSVYRAALPTELAMRDEAFRKRFGDVVAKGTSHHEFWIGPGMHLGLYVSGEFVAWGLTPRDRFLQPGGEEPIESWDPDVDPEEVAKVLRRIPDWDPAIEGLVRATPKGAVVHWPLLWRNLRREWTSKGGRVVQVGDAAHSTIPASVSGGTLAIEDAVTLAACLQLACSGGPSGGPLGARIYNLLRYERVSCVQKLSFVNSESLGAGNKEEVKKDPEKVRVRFPKWLFQHDPEAYVYEKYGQAFAHLVLGAEFQNTNFPPGHKFRQWTIEEIHEAVQAGKSVVDFLDGDWS</sequence>
<name>A0A0F4YDS9_RASE3</name>
<evidence type="ECO:0000256" key="5">
    <source>
        <dbReference type="ARBA" id="ARBA00023002"/>
    </source>
</evidence>
<evidence type="ECO:0000256" key="2">
    <source>
        <dbReference type="ARBA" id="ARBA00007992"/>
    </source>
</evidence>
<feature type="domain" description="FAD-binding" evidence="8">
    <location>
        <begin position="173"/>
        <end position="414"/>
    </location>
</feature>
<dbReference type="Pfam" id="PF01494">
    <property type="entry name" value="FAD_binding_3"/>
    <property type="match status" value="1"/>
</dbReference>
<accession>A0A0F4YDS9</accession>
<dbReference type="InterPro" id="IPR036188">
    <property type="entry name" value="FAD/NAD-bd_sf"/>
</dbReference>
<keyword evidence="6" id="KW-0503">Monooxygenase</keyword>
<dbReference type="GO" id="GO:0071949">
    <property type="term" value="F:FAD binding"/>
    <property type="evidence" value="ECO:0007669"/>
    <property type="project" value="InterPro"/>
</dbReference>
<evidence type="ECO:0000256" key="3">
    <source>
        <dbReference type="ARBA" id="ARBA00022630"/>
    </source>
</evidence>
<evidence type="ECO:0000313" key="10">
    <source>
        <dbReference type="Proteomes" id="UP000053958"/>
    </source>
</evidence>
<dbReference type="InterPro" id="IPR050493">
    <property type="entry name" value="FAD-dep_Monooxygenase_BioMet"/>
</dbReference>
<dbReference type="RefSeq" id="XP_013322728.1">
    <property type="nucleotide sequence ID" value="XM_013467274.1"/>
</dbReference>
<dbReference type="GO" id="GO:0004497">
    <property type="term" value="F:monooxygenase activity"/>
    <property type="evidence" value="ECO:0007669"/>
    <property type="project" value="UniProtKB-KW"/>
</dbReference>